<evidence type="ECO:0000313" key="2">
    <source>
        <dbReference type="Proteomes" id="UP000002382"/>
    </source>
</evidence>
<accession>C5CG94</accession>
<name>C5CG94_KOSOT</name>
<organism evidence="1 2">
    <name type="scientific">Kosmotoga olearia (strain ATCC BAA-1733 / DSM 21960 / TBF 19.5.1)</name>
    <dbReference type="NCBI Taxonomy" id="521045"/>
    <lineage>
        <taxon>Bacteria</taxon>
        <taxon>Thermotogati</taxon>
        <taxon>Thermotogota</taxon>
        <taxon>Thermotogae</taxon>
        <taxon>Kosmotogales</taxon>
        <taxon>Kosmotogaceae</taxon>
        <taxon>Kosmotoga</taxon>
    </lineage>
</organism>
<dbReference type="AlphaFoldDB" id="C5CG94"/>
<dbReference type="STRING" id="521045.Kole_0824"/>
<dbReference type="KEGG" id="kol:Kole_0824"/>
<gene>
    <name evidence="1" type="ordered locus">Kole_0824</name>
</gene>
<dbReference type="Proteomes" id="UP000002382">
    <property type="component" value="Chromosome"/>
</dbReference>
<reference evidence="1 2" key="2">
    <citation type="journal article" date="2011" name="J. Bacteriol.">
        <title>Genome Sequence of Kosmotoga olearia Strain TBF 19.5.1, a Thermophilic Bacterium with a Wide Growth Temperature Range, Isolated from the Troll B Oil Platform in the North Sea.</title>
        <authorList>
            <person name="Swithers K.S."/>
            <person name="Dipippo J.L."/>
            <person name="Bruce D.C."/>
            <person name="Detter C."/>
            <person name="Tapia R."/>
            <person name="Han S."/>
            <person name="Goodwin L.A."/>
            <person name="Han J."/>
            <person name="Woyke T."/>
            <person name="Pitluck S."/>
            <person name="Pennacchio L."/>
            <person name="Nolan M."/>
            <person name="Mikhailova N."/>
            <person name="Land M.L."/>
            <person name="Nesbo C.L."/>
            <person name="Gogarten J.P."/>
            <person name="Noll K.M."/>
        </authorList>
    </citation>
    <scope>NUCLEOTIDE SEQUENCE [LARGE SCALE GENOMIC DNA]</scope>
    <source>
        <strain evidence="2">ATCC BAA-1733 / DSM 21960 / TBF 19.5.1</strain>
    </source>
</reference>
<dbReference type="HOGENOM" id="CLU_3169266_0_0_0"/>
<dbReference type="EMBL" id="CP001634">
    <property type="protein sequence ID" value="ACR79535.1"/>
    <property type="molecule type" value="Genomic_DNA"/>
</dbReference>
<keyword evidence="2" id="KW-1185">Reference proteome</keyword>
<evidence type="ECO:0000313" key="1">
    <source>
        <dbReference type="EMBL" id="ACR79535.1"/>
    </source>
</evidence>
<reference evidence="1 2" key="1">
    <citation type="submission" date="2009-06" db="EMBL/GenBank/DDBJ databases">
        <title>Complete sequence of Thermotogales bacterium TBF 19.5.1.</title>
        <authorList>
            <consortium name="US DOE Joint Genome Institute"/>
            <person name="Lucas S."/>
            <person name="Copeland A."/>
            <person name="Lapidus A."/>
            <person name="Glavina del Rio T."/>
            <person name="Tice H."/>
            <person name="Bruce D."/>
            <person name="Goodwin L."/>
            <person name="Pitluck S."/>
            <person name="Chertkov O."/>
            <person name="Brettin T."/>
            <person name="Detter J.C."/>
            <person name="Han C."/>
            <person name="Schmutz J."/>
            <person name="Larimer F."/>
            <person name="Land M."/>
            <person name="Hauser L."/>
            <person name="Kyrpides N."/>
            <person name="Ovchinnikova G."/>
            <person name="Noll K."/>
        </authorList>
    </citation>
    <scope>NUCLEOTIDE SEQUENCE [LARGE SCALE GENOMIC DNA]</scope>
    <source>
        <strain evidence="2">ATCC BAA-1733 / DSM 21960 / TBF 19.5.1</strain>
    </source>
</reference>
<sequence>MIGGDSSESGPPFIGLQLRRWYISDIQKMYEIMVGIDKMVKALQELR</sequence>
<proteinExistence type="predicted"/>
<protein>
    <submittedName>
        <fullName evidence="1">Uncharacterized protein</fullName>
    </submittedName>
</protein>